<dbReference type="SUPFAM" id="SSF55785">
    <property type="entry name" value="PYP-like sensor domain (PAS domain)"/>
    <property type="match status" value="1"/>
</dbReference>
<dbReference type="AlphaFoldDB" id="A0A2R4VPR0"/>
<accession>A0A2R4VPR0</accession>
<proteinExistence type="predicted"/>
<evidence type="ECO:0000313" key="2">
    <source>
        <dbReference type="EMBL" id="AWB06423.1"/>
    </source>
</evidence>
<keyword evidence="3" id="KW-1185">Reference proteome</keyword>
<dbReference type="CDD" id="cd00130">
    <property type="entry name" value="PAS"/>
    <property type="match status" value="1"/>
</dbReference>
<sequence length="128" mass="14587">MSDFADHFQHDVLRELIGSLRLTDAPLLVLCGPNGGYLALSDSTRRYFGPVANQMLGNGWISAIHPDDQLLAADSWLRAVFHDAAYDLQLRYRRYDGCYRAFAVRAVRFFDQLAHETRWLVGSEPLDE</sequence>
<dbReference type="InterPro" id="IPR013655">
    <property type="entry name" value="PAS_fold_3"/>
</dbReference>
<evidence type="ECO:0000313" key="3">
    <source>
        <dbReference type="Proteomes" id="UP000077405"/>
    </source>
</evidence>
<reference evidence="2 3" key="1">
    <citation type="submission" date="2018-04" db="EMBL/GenBank/DDBJ databases">
        <title>Complete genome sequence of the nitrogen-fixing bacterium Azospirillum humicireducens type strain SgZ-5.</title>
        <authorList>
            <person name="Yu Z."/>
        </authorList>
    </citation>
    <scope>NUCLEOTIDE SEQUENCE [LARGE SCALE GENOMIC DNA]</scope>
    <source>
        <strain evidence="2 3">SgZ-5</strain>
        <plasmid evidence="2 3">pYZ1</plasmid>
    </source>
</reference>
<dbReference type="EMBL" id="CP028902">
    <property type="protein sequence ID" value="AWB06423.1"/>
    <property type="molecule type" value="Genomic_DNA"/>
</dbReference>
<dbReference type="InterPro" id="IPR035965">
    <property type="entry name" value="PAS-like_dom_sf"/>
</dbReference>
<name>A0A2R4VPR0_9PROT</name>
<geneLocation type="plasmid" evidence="2 3">
    <name>pYZ1</name>
</geneLocation>
<feature type="domain" description="PAS fold-3" evidence="1">
    <location>
        <begin position="39"/>
        <end position="119"/>
    </location>
</feature>
<dbReference type="InterPro" id="IPR000014">
    <property type="entry name" value="PAS"/>
</dbReference>
<dbReference type="KEGG" id="ahu:A6A40_15065"/>
<organism evidence="2 3">
    <name type="scientific">Azospirillum humicireducens</name>
    <dbReference type="NCBI Taxonomy" id="1226968"/>
    <lineage>
        <taxon>Bacteria</taxon>
        <taxon>Pseudomonadati</taxon>
        <taxon>Pseudomonadota</taxon>
        <taxon>Alphaproteobacteria</taxon>
        <taxon>Rhodospirillales</taxon>
        <taxon>Azospirillaceae</taxon>
        <taxon>Azospirillum</taxon>
    </lineage>
</organism>
<gene>
    <name evidence="2" type="ORF">A6A40_15065</name>
</gene>
<protein>
    <recommendedName>
        <fullName evidence="1">PAS fold-3 domain-containing protein</fullName>
    </recommendedName>
</protein>
<dbReference type="Gene3D" id="3.30.450.20">
    <property type="entry name" value="PAS domain"/>
    <property type="match status" value="1"/>
</dbReference>
<dbReference type="OrthoDB" id="7305227at2"/>
<keyword evidence="2" id="KW-0614">Plasmid</keyword>
<evidence type="ECO:0000259" key="1">
    <source>
        <dbReference type="Pfam" id="PF08447"/>
    </source>
</evidence>
<dbReference type="Proteomes" id="UP000077405">
    <property type="component" value="Plasmid pYZ1"/>
</dbReference>
<dbReference type="Pfam" id="PF08447">
    <property type="entry name" value="PAS_3"/>
    <property type="match status" value="1"/>
</dbReference>